<dbReference type="EMBL" id="AFYV02001813">
    <property type="protein sequence ID" value="KFG60728.1"/>
    <property type="molecule type" value="Genomic_DNA"/>
</dbReference>
<feature type="non-terminal residue" evidence="1">
    <location>
        <position position="1"/>
    </location>
</feature>
<organism evidence="1 2">
    <name type="scientific">Toxoplasma gondii RUB</name>
    <dbReference type="NCBI Taxonomy" id="935652"/>
    <lineage>
        <taxon>Eukaryota</taxon>
        <taxon>Sar</taxon>
        <taxon>Alveolata</taxon>
        <taxon>Apicomplexa</taxon>
        <taxon>Conoidasida</taxon>
        <taxon>Coccidia</taxon>
        <taxon>Eucoccidiorida</taxon>
        <taxon>Eimeriorina</taxon>
        <taxon>Sarcocystidae</taxon>
        <taxon>Toxoplasma</taxon>
    </lineage>
</organism>
<protein>
    <submittedName>
        <fullName evidence="1">Uncharacterized protein</fullName>
    </submittedName>
</protein>
<feature type="non-terminal residue" evidence="1">
    <location>
        <position position="51"/>
    </location>
</feature>
<reference evidence="1 2" key="1">
    <citation type="submission" date="2014-05" db="EMBL/GenBank/DDBJ databases">
        <authorList>
            <person name="Sibley D."/>
            <person name="Venepally P."/>
            <person name="Karamycheva S."/>
            <person name="Hadjithomas M."/>
            <person name="Khan A."/>
            <person name="Brunk B."/>
            <person name="Roos D."/>
            <person name="Caler E."/>
            <person name="Lorenzi H."/>
        </authorList>
    </citation>
    <scope>NUCLEOTIDE SEQUENCE [LARGE SCALE GENOMIC DNA]</scope>
    <source>
        <strain evidence="1 2">RUB</strain>
    </source>
</reference>
<dbReference type="AlphaFoldDB" id="A0A086LVR0"/>
<dbReference type="VEuPathDB" id="ToxoDB:TGRUB_224800B"/>
<gene>
    <name evidence="1" type="ORF">TGRUB_224800B</name>
</gene>
<evidence type="ECO:0000313" key="1">
    <source>
        <dbReference type="EMBL" id="KFG60728.1"/>
    </source>
</evidence>
<comment type="caution">
    <text evidence="1">The sequence shown here is derived from an EMBL/GenBank/DDBJ whole genome shotgun (WGS) entry which is preliminary data.</text>
</comment>
<sequence>AYIHVVPYIRADGSRHPFVDRGAEHSDSPRFPLPLHPCEARWRARHFSPHL</sequence>
<accession>A0A086LVR0</accession>
<name>A0A086LVR0_TOXGO</name>
<dbReference type="Proteomes" id="UP000028834">
    <property type="component" value="Unassembled WGS sequence"/>
</dbReference>
<evidence type="ECO:0000313" key="2">
    <source>
        <dbReference type="Proteomes" id="UP000028834"/>
    </source>
</evidence>
<proteinExistence type="predicted"/>